<proteinExistence type="predicted"/>
<dbReference type="Proteomes" id="UP000179621">
    <property type="component" value="Unassembled WGS sequence"/>
</dbReference>
<organism evidence="1 2">
    <name type="scientific">Mycobacteroides saopaulense</name>
    <dbReference type="NCBI Taxonomy" id="1578165"/>
    <lineage>
        <taxon>Bacteria</taxon>
        <taxon>Bacillati</taxon>
        <taxon>Actinomycetota</taxon>
        <taxon>Actinomycetes</taxon>
        <taxon>Mycobacteriales</taxon>
        <taxon>Mycobacteriaceae</taxon>
        <taxon>Mycobacteroides</taxon>
    </lineage>
</organism>
<dbReference type="EMBL" id="MLIH01000027">
    <property type="protein sequence ID" value="OHU08780.1"/>
    <property type="molecule type" value="Genomic_DNA"/>
</dbReference>
<gene>
    <name evidence="1" type="ORF">BKG73_17340</name>
</gene>
<dbReference type="RefSeq" id="WP_070911298.1">
    <property type="nucleotide sequence ID" value="NZ_MLIC01000003.1"/>
</dbReference>
<sequence length="108" mass="12408">MSAEPLQWEDFPDQARYITHKRGAHSGDGYYYVVAYFSHSGLWMSKTYGVFAASGGFKEQPFEDQLYEGRSEAEAIAAAENHHIERVRKDAWRRYMAENDPPQDGKSL</sequence>
<evidence type="ECO:0000313" key="2">
    <source>
        <dbReference type="Proteomes" id="UP000179621"/>
    </source>
</evidence>
<accession>A0ABX3BYF5</accession>
<name>A0ABX3BYF5_9MYCO</name>
<keyword evidence="2" id="KW-1185">Reference proteome</keyword>
<comment type="caution">
    <text evidence="1">The sequence shown here is derived from an EMBL/GenBank/DDBJ whole genome shotgun (WGS) entry which is preliminary data.</text>
</comment>
<reference evidence="1 2" key="1">
    <citation type="submission" date="2016-10" db="EMBL/GenBank/DDBJ databases">
        <title>Evaluation of Human, Animal and Environmental Mycobacterium chelonae Isolates by Core Genome Phylogenomic Analysis, Targeted Gene Comparison, and Anti-microbial Susceptibility Patterns: A Tale of Mistaken Identities.</title>
        <authorList>
            <person name="Fogelson S.B."/>
            <person name="Camus A.C."/>
            <person name="Lorenz W."/>
            <person name="Vasireddy R."/>
            <person name="Vasireddy S."/>
            <person name="Smith T."/>
            <person name="Brown-Elliott B.A."/>
            <person name="Wallace R.J.Jr."/>
            <person name="Hasan N.A."/>
            <person name="Reischl U."/>
            <person name="Sanchez S."/>
        </authorList>
    </citation>
    <scope>NUCLEOTIDE SEQUENCE [LARGE SCALE GENOMIC DNA]</scope>
    <source>
        <strain evidence="1 2">8528</strain>
    </source>
</reference>
<evidence type="ECO:0000313" key="1">
    <source>
        <dbReference type="EMBL" id="OHU08780.1"/>
    </source>
</evidence>
<protein>
    <submittedName>
        <fullName evidence="1">Uncharacterized protein</fullName>
    </submittedName>
</protein>